<dbReference type="EMBL" id="BK015797">
    <property type="protein sequence ID" value="DAE25385.1"/>
    <property type="molecule type" value="Genomic_DNA"/>
</dbReference>
<name>A0A8S5R2S1_9CAUD</name>
<reference evidence="1" key="1">
    <citation type="journal article" date="2021" name="Proc. Natl. Acad. Sci. U.S.A.">
        <title>A Catalog of Tens of Thousands of Viruses from Human Metagenomes Reveals Hidden Associations with Chronic Diseases.</title>
        <authorList>
            <person name="Tisza M.J."/>
            <person name="Buck C.B."/>
        </authorList>
    </citation>
    <scope>NUCLEOTIDE SEQUENCE</scope>
    <source>
        <strain evidence="1">Ct6d71</strain>
    </source>
</reference>
<accession>A0A8S5R2S1</accession>
<organism evidence="1">
    <name type="scientific">Siphoviridae sp. ct6d71</name>
    <dbReference type="NCBI Taxonomy" id="2826298"/>
    <lineage>
        <taxon>Viruses</taxon>
        <taxon>Duplodnaviria</taxon>
        <taxon>Heunggongvirae</taxon>
        <taxon>Uroviricota</taxon>
        <taxon>Caudoviricetes</taxon>
    </lineage>
</organism>
<sequence>MNIWWGQIFVWLCFCFLTKNKKYGIVILGLKEPISIFRRKKF</sequence>
<proteinExistence type="predicted"/>
<protein>
    <submittedName>
        <fullName evidence="1">Uncharacterized protein</fullName>
    </submittedName>
</protein>
<evidence type="ECO:0000313" key="1">
    <source>
        <dbReference type="EMBL" id="DAE25385.1"/>
    </source>
</evidence>